<evidence type="ECO:0008006" key="4">
    <source>
        <dbReference type="Google" id="ProtNLM"/>
    </source>
</evidence>
<sequence length="458" mass="49912">MTYSKPCVFGELTLVFSTNEKHPPSPDYFASTGLYKLDGLMMWLKSTNPESKAVIAAESRREIKMGNASSWRLQPPPGYRALSDDPSASLTPDGYYSAGTTACVKETINGVKYVVPGEKGYSSDSALIGHMQTDRPKTIIEKNTVMVAPETTWHSYYKFLTLESGEEPGEVYVLNLPLPVVKGGDLARPRITDPNNVPSEQSPVIDREVIVPCMAVKDRGKSLDWILQNSPTYTLRRRRSYSLVATLDLRGSSQGGDIRKKVAWGVSKTQTETYSQSTSVTVGYESGIQIEGIGGSKISASITQSMGYEQSFSTTDMRQEEVEVGGNAGAGKVTAMYSERHVVYAVRNDTDHTFCSDDERNVVAFNAGMRYAIVDSSNSRGTEPLWHGAGPQLEEAMLAHYDGQVPEGLIRATSAGAVHAEVPTPDQLTGPHAPEGAPKVPQQARSMDPERRISEVAE</sequence>
<feature type="compositionally biased region" description="Basic and acidic residues" evidence="1">
    <location>
        <begin position="447"/>
        <end position="458"/>
    </location>
</feature>
<gene>
    <name evidence="2" type="ORF">Q8A49_27015</name>
</gene>
<organism evidence="2 3">
    <name type="scientific">Nocardiopsis tropica</name>
    <dbReference type="NCBI Taxonomy" id="109330"/>
    <lineage>
        <taxon>Bacteria</taxon>
        <taxon>Bacillati</taxon>
        <taxon>Actinomycetota</taxon>
        <taxon>Actinomycetes</taxon>
        <taxon>Streptosporangiales</taxon>
        <taxon>Nocardiopsidaceae</taxon>
        <taxon>Nocardiopsis</taxon>
    </lineage>
</organism>
<comment type="caution">
    <text evidence="2">The sequence shown here is derived from an EMBL/GenBank/DDBJ whole genome shotgun (WGS) entry which is preliminary data.</text>
</comment>
<proteinExistence type="predicted"/>
<name>A0ABU7KY07_9ACTN</name>
<protein>
    <recommendedName>
        <fullName evidence="4">Insecticidal crystal toxin domain-containing protein</fullName>
    </recommendedName>
</protein>
<evidence type="ECO:0000313" key="2">
    <source>
        <dbReference type="EMBL" id="MEE2054155.1"/>
    </source>
</evidence>
<dbReference type="EMBL" id="JAUUCC010000097">
    <property type="protein sequence ID" value="MEE2054155.1"/>
    <property type="molecule type" value="Genomic_DNA"/>
</dbReference>
<dbReference type="Proteomes" id="UP001348641">
    <property type="component" value="Unassembled WGS sequence"/>
</dbReference>
<reference evidence="2 3" key="1">
    <citation type="submission" date="2023-07" db="EMBL/GenBank/DDBJ databases">
        <authorList>
            <person name="Girao M."/>
            <person name="Carvalho M.F."/>
        </authorList>
    </citation>
    <scope>NUCLEOTIDE SEQUENCE [LARGE SCALE GENOMIC DNA]</scope>
    <source>
        <strain evidence="2 3">66/93</strain>
    </source>
</reference>
<feature type="region of interest" description="Disordered" evidence="1">
    <location>
        <begin position="422"/>
        <end position="458"/>
    </location>
</feature>
<evidence type="ECO:0000256" key="1">
    <source>
        <dbReference type="SAM" id="MobiDB-lite"/>
    </source>
</evidence>
<dbReference type="RefSeq" id="WP_330161025.1">
    <property type="nucleotide sequence ID" value="NZ_BAAAJA010000021.1"/>
</dbReference>
<evidence type="ECO:0000313" key="3">
    <source>
        <dbReference type="Proteomes" id="UP001348641"/>
    </source>
</evidence>
<accession>A0ABU7KY07</accession>